<accession>A0ACC2B3Q4</accession>
<evidence type="ECO:0000313" key="1">
    <source>
        <dbReference type="EMBL" id="KAJ7524377.1"/>
    </source>
</evidence>
<comment type="caution">
    <text evidence="1">The sequence shown here is derived from an EMBL/GenBank/DDBJ whole genome shotgun (WGS) entry which is preliminary data.</text>
</comment>
<evidence type="ECO:0000313" key="2">
    <source>
        <dbReference type="Proteomes" id="UP001162992"/>
    </source>
</evidence>
<reference evidence="2" key="1">
    <citation type="journal article" date="2024" name="Proc. Natl. Acad. Sci. U.S.A.">
        <title>Extraordinary preservation of gene collinearity over three hundred million years revealed in homosporous lycophytes.</title>
        <authorList>
            <person name="Li C."/>
            <person name="Wickell D."/>
            <person name="Kuo L.Y."/>
            <person name="Chen X."/>
            <person name="Nie B."/>
            <person name="Liao X."/>
            <person name="Peng D."/>
            <person name="Ji J."/>
            <person name="Jenkins J."/>
            <person name="Williams M."/>
            <person name="Shu S."/>
            <person name="Plott C."/>
            <person name="Barry K."/>
            <person name="Rajasekar S."/>
            <person name="Grimwood J."/>
            <person name="Han X."/>
            <person name="Sun S."/>
            <person name="Hou Z."/>
            <person name="He W."/>
            <person name="Dai G."/>
            <person name="Sun C."/>
            <person name="Schmutz J."/>
            <person name="Leebens-Mack J.H."/>
            <person name="Li F.W."/>
            <person name="Wang L."/>
        </authorList>
    </citation>
    <scope>NUCLEOTIDE SEQUENCE [LARGE SCALE GENOMIC DNA]</scope>
    <source>
        <strain evidence="2">cv. PW_Plant_1</strain>
    </source>
</reference>
<gene>
    <name evidence="1" type="ORF">O6H91_17G002200</name>
</gene>
<sequence>MASSTTNVDAFWRGRLIAALKTGLACFMTGILLQEGKRCIDWLAFPVFSFVITVTVVGESTLGRGLHDAMRVLVGTIQSTVMAIVVMKLLYPHKLSVAASVSCIAISSFLIMYPKATHTLSKRVALAQTAIIYMSAYLQQDQMNGLIFPLRLATTTMMGTTIGTISILLPIPPRLAYYEIKQHTKRAAHTVAETFKIMIDAFCCEDPARFTSLILQAKSLSKSGSSTLASLKDHQADIAWELNCFRSMSSIKLFAQGVGNLKLPLVGMEMAFQSGNISQSSDIVRNMLQDSLLQLSGWSTLALRLAGADQNSKSLNTQSQKQIILEEGRELMDSFDESLRIARQKISFFGQDENLDDLFEELLWRKSHLYSKAGNRKVYTNISGNFQSQIAAMFFLYSMKMFLLETMAIIDESKPKISQISNEQPPSSRYVDIVGKCGAGFAADKHHTYQHYLSSPEYAVFPCENCQENLSKAQYMKRSKHDKQRKNQIFYDTNCSRATYGWLPKALQFSPSIDQFTIAVKVSIAMAAGAFLGVTYDTDHSHWADITIAMGIGNYQKGSIRISNMRLQGTVCGSIYGYLFALITRQVPGLCLAAMIPWVILTSFLRKSKMYGYSGSVSAVVAAMILLGKRHEGSLEQFAMIRMTEAFLGLSCFVLTEILFWPRRAAVLLEKELAHSLLDLQNFSEQVFATKRKRLCQKCYKATVKDLKEKTGLLHRGISRQNALINEAKLEPEFWYGHFQGNVYSKMAEIQCRMVDLLQVLISCSLDLKIAGNSSEEAAIKNFIRRLNDPIKALEDDCIATFEFLHEVLELKQQKKAIKSNEPSVIGSRKEHNEDVDNQDRNGVTKVGVFIAKGMNVIKSIFFHPDKICTSFTDLQLGSFRKHLNLHSLMELFESHYEETVSGLIAPSARPMMSNLNSSVVLSFSALTFCVHGLLKETLELEKCVIELLQAEHPWVLLAL</sequence>
<protein>
    <submittedName>
        <fullName evidence="1">Uncharacterized protein</fullName>
    </submittedName>
</protein>
<dbReference type="Proteomes" id="UP001162992">
    <property type="component" value="Chromosome 17"/>
</dbReference>
<proteinExistence type="predicted"/>
<name>A0ACC2B3Q4_DIPCM</name>
<organism evidence="1 2">
    <name type="scientific">Diphasiastrum complanatum</name>
    <name type="common">Issler's clubmoss</name>
    <name type="synonym">Lycopodium complanatum</name>
    <dbReference type="NCBI Taxonomy" id="34168"/>
    <lineage>
        <taxon>Eukaryota</taxon>
        <taxon>Viridiplantae</taxon>
        <taxon>Streptophyta</taxon>
        <taxon>Embryophyta</taxon>
        <taxon>Tracheophyta</taxon>
        <taxon>Lycopodiopsida</taxon>
        <taxon>Lycopodiales</taxon>
        <taxon>Lycopodiaceae</taxon>
        <taxon>Lycopodioideae</taxon>
        <taxon>Diphasiastrum</taxon>
    </lineage>
</organism>
<dbReference type="EMBL" id="CM055108">
    <property type="protein sequence ID" value="KAJ7524377.1"/>
    <property type="molecule type" value="Genomic_DNA"/>
</dbReference>
<keyword evidence="2" id="KW-1185">Reference proteome</keyword>